<sequence>MWIPNEMDLKQLLTLLSDSFSSDNVIQRRVYITLKNFESRPDFYRYLLFIILSMKNQIDINVFSMALNILKNNIKYIYNSLGDEVQTEVKELVVCLLTDQDPQLQFFGGNILAEIACHDNMYTRSVLPHLRRLIENHTPSTQSVYFRLLEKICEDISEISSPDDTSLEATVTSIVCFLFGQLTPLQDDYHNYWVLKCINRLIPFFSRVIFSQNFNFMDNLVVFVNRVDCSTSTAIMVLSTICDVMYENVSSKFHHVAQNLIDYITSNDYDLAYQSSEFWVCFFDHAESEQMIVPYLPQLVSNLLCGMCYTEHDSLFVQHKDNCDDMSDSMINPARNDSEGEDEDADEDTHYFEWTLRKSCGYSMDRIGQIFRSRVLSHLGSLLNLLNDSNWMKNESGVLAIGAIAKGCESCATEYYPHVFDILLKFLEHYHLLVRSITCWTLSRHHEFYNQSDRTFFDRMVVKILVCFTDPSSHVQSSAVSAISKLVDNCGFLLCDYNDVIARKIVECLGFYQSQNLKELYEFIGRCSRFLPNFSSNSIFTQQIIPTCLNRLTITNTEYEIIDIFLLDMLGQIAYSPGYVLLPYAESLLKYCGSIIDQTLHQIEASTVNSSINPPDKEFMFASIDFIDSLSTNYQDRVRGLFLNSNLINLLKSCLNTGDSRMKFLAATCFGAISKYNFDCILHQLNDIYQLLMNFEGEDSCMTITNCLWTSQIFILNLKSESSKYVSLIMESILKLLRSSYVSQKLGENICSNISYLTRFCEELVRPYTKEIVEYCIPFLLKDQNLKDRYDNCLTFLILLRDNPEAFAHNLIQIYNLVCSFHHADECFRFIFVQMINSNQQKISPQEWQNLHSQINLHVREKLQTLVG</sequence>
<keyword evidence="2" id="KW-0813">Transport</keyword>
<evidence type="ECO:0000259" key="6">
    <source>
        <dbReference type="Pfam" id="PF03810"/>
    </source>
</evidence>
<dbReference type="InterPro" id="IPR040122">
    <property type="entry name" value="Importin_beta"/>
</dbReference>
<evidence type="ECO:0000256" key="1">
    <source>
        <dbReference type="ARBA" id="ARBA00004496"/>
    </source>
</evidence>
<keyword evidence="3" id="KW-0963">Cytoplasm</keyword>
<reference evidence="7 8" key="1">
    <citation type="journal article" date="2014" name="Genome Biol. Evol.">
        <title>The genome of the myxosporean Thelohanellus kitauei shows adaptations to nutrient acquisition within its fish host.</title>
        <authorList>
            <person name="Yang Y."/>
            <person name="Xiong J."/>
            <person name="Zhou Z."/>
            <person name="Huo F."/>
            <person name="Miao W."/>
            <person name="Ran C."/>
            <person name="Liu Y."/>
            <person name="Zhang J."/>
            <person name="Feng J."/>
            <person name="Wang M."/>
            <person name="Wang M."/>
            <person name="Wang L."/>
            <person name="Yao B."/>
        </authorList>
    </citation>
    <scope>NUCLEOTIDE SEQUENCE [LARGE SCALE GENOMIC DNA]</scope>
    <source>
        <strain evidence="7">Wuqing</strain>
    </source>
</reference>
<proteinExistence type="predicted"/>
<feature type="domain" description="Importin N-terminal" evidence="6">
    <location>
        <begin position="34"/>
        <end position="98"/>
    </location>
</feature>
<dbReference type="OMA" id="AQEGAMS"/>
<dbReference type="OrthoDB" id="951172at2759"/>
<evidence type="ECO:0000256" key="4">
    <source>
        <dbReference type="ARBA" id="ARBA00022737"/>
    </source>
</evidence>
<dbReference type="AlphaFoldDB" id="A0A0C2IWI9"/>
<dbReference type="EMBL" id="JWZT01002312">
    <property type="protein sequence ID" value="KII69709.1"/>
    <property type="molecule type" value="Genomic_DNA"/>
</dbReference>
<dbReference type="InterPro" id="IPR001494">
    <property type="entry name" value="Importin-beta_N"/>
</dbReference>
<protein>
    <submittedName>
        <fullName evidence="7">Transportin-1</fullName>
    </submittedName>
</protein>
<dbReference type="Pfam" id="PF03810">
    <property type="entry name" value="IBN_N"/>
    <property type="match status" value="1"/>
</dbReference>
<dbReference type="Proteomes" id="UP000031668">
    <property type="component" value="Unassembled WGS sequence"/>
</dbReference>
<dbReference type="InterPro" id="IPR011989">
    <property type="entry name" value="ARM-like"/>
</dbReference>
<evidence type="ECO:0000256" key="3">
    <source>
        <dbReference type="ARBA" id="ARBA00022490"/>
    </source>
</evidence>
<evidence type="ECO:0000313" key="8">
    <source>
        <dbReference type="Proteomes" id="UP000031668"/>
    </source>
</evidence>
<dbReference type="GO" id="GO:0031267">
    <property type="term" value="F:small GTPase binding"/>
    <property type="evidence" value="ECO:0007669"/>
    <property type="project" value="InterPro"/>
</dbReference>
<keyword evidence="4" id="KW-0677">Repeat</keyword>
<keyword evidence="5" id="KW-0653">Protein transport</keyword>
<evidence type="ECO:0000256" key="2">
    <source>
        <dbReference type="ARBA" id="ARBA00022448"/>
    </source>
</evidence>
<name>A0A0C2IWI9_THEKT</name>
<organism evidence="7 8">
    <name type="scientific">Thelohanellus kitauei</name>
    <name type="common">Myxosporean</name>
    <dbReference type="NCBI Taxonomy" id="669202"/>
    <lineage>
        <taxon>Eukaryota</taxon>
        <taxon>Metazoa</taxon>
        <taxon>Cnidaria</taxon>
        <taxon>Myxozoa</taxon>
        <taxon>Myxosporea</taxon>
        <taxon>Bivalvulida</taxon>
        <taxon>Platysporina</taxon>
        <taxon>Myxobolidae</taxon>
        <taxon>Thelohanellus</taxon>
    </lineage>
</organism>
<gene>
    <name evidence="7" type="ORF">RF11_06393</name>
</gene>
<evidence type="ECO:0000256" key="5">
    <source>
        <dbReference type="ARBA" id="ARBA00022927"/>
    </source>
</evidence>
<dbReference type="InterPro" id="IPR016024">
    <property type="entry name" value="ARM-type_fold"/>
</dbReference>
<dbReference type="GO" id="GO:0005737">
    <property type="term" value="C:cytoplasm"/>
    <property type="evidence" value="ECO:0007669"/>
    <property type="project" value="UniProtKB-SubCell"/>
</dbReference>
<dbReference type="Pfam" id="PF13513">
    <property type="entry name" value="HEAT_EZ"/>
    <property type="match status" value="1"/>
</dbReference>
<comment type="subcellular location">
    <subcellularLocation>
        <location evidence="1">Cytoplasm</location>
    </subcellularLocation>
</comment>
<dbReference type="PANTHER" id="PTHR10527">
    <property type="entry name" value="IMPORTIN BETA"/>
    <property type="match status" value="1"/>
</dbReference>
<keyword evidence="8" id="KW-1185">Reference proteome</keyword>
<evidence type="ECO:0000313" key="7">
    <source>
        <dbReference type="EMBL" id="KII69709.1"/>
    </source>
</evidence>
<dbReference type="SUPFAM" id="SSF48371">
    <property type="entry name" value="ARM repeat"/>
    <property type="match status" value="1"/>
</dbReference>
<accession>A0A0C2IWI9</accession>
<comment type="caution">
    <text evidence="7">The sequence shown here is derived from an EMBL/GenBank/DDBJ whole genome shotgun (WGS) entry which is preliminary data.</text>
</comment>
<dbReference type="Gene3D" id="1.25.10.10">
    <property type="entry name" value="Leucine-rich Repeat Variant"/>
    <property type="match status" value="1"/>
</dbReference>
<dbReference type="GO" id="GO:0006606">
    <property type="term" value="P:protein import into nucleus"/>
    <property type="evidence" value="ECO:0007669"/>
    <property type="project" value="InterPro"/>
</dbReference>